<protein>
    <submittedName>
        <fullName evidence="4">Glycosyl transferase family protein</fullName>
    </submittedName>
</protein>
<dbReference type="Proteomes" id="UP000698242">
    <property type="component" value="Unassembled WGS sequence"/>
</dbReference>
<dbReference type="GO" id="GO:0005737">
    <property type="term" value="C:cytoplasm"/>
    <property type="evidence" value="ECO:0007669"/>
    <property type="project" value="TreeGrafter"/>
</dbReference>
<dbReference type="InterPro" id="IPR029044">
    <property type="entry name" value="Nucleotide-diphossugar_trans"/>
</dbReference>
<dbReference type="PANTHER" id="PTHR21461:SF69">
    <property type="entry name" value="GLYCOSYLTRANSFERASE FAMILY 92 PROTEIN"/>
    <property type="match status" value="1"/>
</dbReference>
<dbReference type="OrthoDB" id="4964299at2"/>
<dbReference type="Pfam" id="PF13704">
    <property type="entry name" value="Glyco_tranf_2_4"/>
    <property type="match status" value="1"/>
</dbReference>
<comment type="subcellular location">
    <subcellularLocation>
        <location evidence="1">Membrane</location>
        <topology evidence="1">Single-pass membrane protein</topology>
    </subcellularLocation>
</comment>
<keyword evidence="5" id="KW-1185">Reference proteome</keyword>
<evidence type="ECO:0000313" key="5">
    <source>
        <dbReference type="Proteomes" id="UP000698242"/>
    </source>
</evidence>
<accession>A0A921NS47</accession>
<dbReference type="RefSeq" id="WP_159964306.1">
    <property type="nucleotide sequence ID" value="NZ_APKE01000011.1"/>
</dbReference>
<organism evidence="4 5">
    <name type="scientific">Profundibacterium mesophilum KAUST100406-0324</name>
    <dbReference type="NCBI Taxonomy" id="1037889"/>
    <lineage>
        <taxon>Bacteria</taxon>
        <taxon>Pseudomonadati</taxon>
        <taxon>Pseudomonadota</taxon>
        <taxon>Alphaproteobacteria</taxon>
        <taxon>Rhodobacterales</taxon>
        <taxon>Roseobacteraceae</taxon>
        <taxon>Profundibacterium</taxon>
    </lineage>
</organism>
<comment type="caution">
    <text evidence="4">The sequence shown here is derived from an EMBL/GenBank/DDBJ whole genome shotgun (WGS) entry which is preliminary data.</text>
</comment>
<keyword evidence="2" id="KW-0812">Transmembrane</keyword>
<proteinExistence type="predicted"/>
<keyword evidence="4" id="KW-0808">Transferase</keyword>
<evidence type="ECO:0000256" key="3">
    <source>
        <dbReference type="ARBA" id="ARBA00022989"/>
    </source>
</evidence>
<dbReference type="Gene3D" id="3.90.550.10">
    <property type="entry name" value="Spore Coat Polysaccharide Biosynthesis Protein SpsA, Chain A"/>
    <property type="match status" value="1"/>
</dbReference>
<dbReference type="SUPFAM" id="SSF53448">
    <property type="entry name" value="Nucleotide-diphospho-sugar transferases"/>
    <property type="match status" value="1"/>
</dbReference>
<dbReference type="AlphaFoldDB" id="A0A921NS47"/>
<dbReference type="PANTHER" id="PTHR21461">
    <property type="entry name" value="GLYCOSYLTRANSFERASE FAMILY 92 PROTEIN"/>
    <property type="match status" value="1"/>
</dbReference>
<gene>
    <name evidence="4" type="ORF">PMES_00889</name>
</gene>
<reference evidence="4" key="1">
    <citation type="submission" date="2013-03" db="EMBL/GenBank/DDBJ databases">
        <title>Genome Sequence of the Profundibacterium mesophilum strain KAUST100406-0324T from Red Sea, a novel genus in the family Rhodobacteraceae.</title>
        <authorList>
            <person name="Essack M."/>
            <person name="Alam I."/>
            <person name="Lafi F."/>
            <person name="Alawi W."/>
            <person name="Kamanu F."/>
            <person name="Al-Suwailem A."/>
            <person name="Lee O.O."/>
            <person name="Xu Y."/>
            <person name="Bajic V."/>
            <person name="Qian P.-Y."/>
            <person name="Archer J."/>
        </authorList>
    </citation>
    <scope>NUCLEOTIDE SEQUENCE</scope>
    <source>
        <strain evidence="4">KAUST100406-0324</strain>
    </source>
</reference>
<keyword evidence="3" id="KW-1133">Transmembrane helix</keyword>
<name>A0A921NS47_9RHOB</name>
<keyword evidence="3" id="KW-0472">Membrane</keyword>
<evidence type="ECO:0000313" key="4">
    <source>
        <dbReference type="EMBL" id="KAF0676802.1"/>
    </source>
</evidence>
<sequence length="361" mass="39063">MNAPRILAICTMRNEGPHLLEWIAHHRAAGITDLLVFSNDCSDGTDALLDLLQAAGVLSHVRNVVPEGRTAQWSALRAAADHPLTRAADWIMVLDCDEFVALRAPLKGIGELIAAANGADAIVIGWRLFGHGGHALRPELPTLAAYTRAIRPGALYPALAGFFKTLYRREAFARPGVHRPRQRAGTAPVFVDGAARPLPGLAHDPGRILLWDRPGGDALVALHHYSLRSAEDFMLKRARGLPNRTGKRVDLTYWAERNFNEVEDRSIDAMRPAGDAARAALLELPGIRAAQEEARRRASRAFAAQLRDPAEARLYGRLLLCAGSQSPPPELGRRLVALWSDAARAGAAPAGDLPQEPPEGA</sequence>
<dbReference type="EMBL" id="APKE01000011">
    <property type="protein sequence ID" value="KAF0676802.1"/>
    <property type="molecule type" value="Genomic_DNA"/>
</dbReference>
<evidence type="ECO:0000256" key="1">
    <source>
        <dbReference type="ARBA" id="ARBA00004167"/>
    </source>
</evidence>
<dbReference type="GO" id="GO:0016020">
    <property type="term" value="C:membrane"/>
    <property type="evidence" value="ECO:0007669"/>
    <property type="project" value="UniProtKB-SubCell"/>
</dbReference>
<evidence type="ECO:0000256" key="2">
    <source>
        <dbReference type="ARBA" id="ARBA00022692"/>
    </source>
</evidence>
<dbReference type="GO" id="GO:0016757">
    <property type="term" value="F:glycosyltransferase activity"/>
    <property type="evidence" value="ECO:0007669"/>
    <property type="project" value="TreeGrafter"/>
</dbReference>